<dbReference type="Pfam" id="PF10268">
    <property type="entry name" value="Tmemb_161AB"/>
    <property type="match status" value="2"/>
</dbReference>
<protein>
    <submittedName>
        <fullName evidence="9">Uncharacterized protein</fullName>
    </submittedName>
</protein>
<feature type="transmembrane region" description="Helical" evidence="8">
    <location>
        <begin position="578"/>
        <end position="600"/>
    </location>
</feature>
<accession>A0A0D6R3R8</accession>
<evidence type="ECO:0000256" key="2">
    <source>
        <dbReference type="ARBA" id="ARBA00009706"/>
    </source>
</evidence>
<evidence type="ECO:0000256" key="1">
    <source>
        <dbReference type="ARBA" id="ARBA00004141"/>
    </source>
</evidence>
<reference evidence="9" key="1">
    <citation type="submission" date="2015-03" db="EMBL/GenBank/DDBJ databases">
        <title>A transcriptome of Araucaria cunninghamii, an australian fine timber species.</title>
        <authorList>
            <person name="Jing Yi C.J.Y."/>
            <person name="Yin San L.Y.S."/>
            <person name="Abdul Karim S.S."/>
            <person name="Wan Azmi N.N."/>
            <person name="Hercus R.R."/>
            <person name="Croft L.L."/>
        </authorList>
    </citation>
    <scope>NUCLEOTIDE SEQUENCE</scope>
    <source>
        <strain evidence="9">MI0301</strain>
        <tissue evidence="9">Leaf</tissue>
    </source>
</reference>
<proteinExistence type="inferred from homology"/>
<dbReference type="EMBL" id="GCKF01033138">
    <property type="protein sequence ID" value="JAG97439.1"/>
    <property type="molecule type" value="Transcribed_RNA"/>
</dbReference>
<comment type="similarity">
    <text evidence="2">Belongs to the TMEM161 family.</text>
</comment>
<sequence length="606" mass="68286">MFPYSSLVVYTVVSVATSLFVTTFRVSILILTGLHTYIHPENVVNGDGGNVKAVLRRPGETNETNSEFDNYVHLDGHNQAKNKGKSKDRSKLDPSKGLRRKKVREKPEFDETNAQMFRVGLVDSQLQSRQYFAEYDEAVIYASLGLCNLLTYQFLPQCLASDDKQASAVFFRGDLVPILVGSFAVYKLARFLGRISLERYSSKNSEKLLSFIVAVLGFLVSLTIFSGSVPGLVDLRVGVDGIVKSKNSEGNRVSFQFGFVKFLLAIFAGWLSGLLFGPACRAARSFWLGTDQLQWNLSVIGSGKITRILFFLNIAMPVFTSLLWIKPMANIFISESSGKQNLNCRKPGMLSSDNDIRGSQRDVPYSCILTGQNVEVNDMGTQYPAHKMSVCSETKEDLQMSGQCEHMLHQSQKSEGTVSAKNEDLNMHVWESGSVHNEGEYTKWYFWRASHSFHQENWAQKIGMLPKSFEQFRVWCLLFSGILQLLLMRTNLQMYLNEAVLIWYQRLHGSKVPNLDFSRAKLFLHNYFVCQVALQFFIPGSLVLLFIGLSRTRIISVGLSLPGSFLISSTFVQEAAIFMAWWIQSIWAVLICSNVALYRLGFLIVS</sequence>
<feature type="transmembrane region" description="Helical" evidence="8">
    <location>
        <begin position="208"/>
        <end position="233"/>
    </location>
</feature>
<evidence type="ECO:0000313" key="9">
    <source>
        <dbReference type="EMBL" id="JAG97439.1"/>
    </source>
</evidence>
<evidence type="ECO:0000256" key="6">
    <source>
        <dbReference type="ARBA" id="ARBA00023180"/>
    </source>
</evidence>
<feature type="transmembrane region" description="Helical" evidence="8">
    <location>
        <begin position="253"/>
        <end position="276"/>
    </location>
</feature>
<feature type="compositionally biased region" description="Basic and acidic residues" evidence="7">
    <location>
        <begin position="85"/>
        <end position="96"/>
    </location>
</feature>
<evidence type="ECO:0000256" key="3">
    <source>
        <dbReference type="ARBA" id="ARBA00022692"/>
    </source>
</evidence>
<feature type="transmembrane region" description="Helical" evidence="8">
    <location>
        <begin position="524"/>
        <end position="547"/>
    </location>
</feature>
<keyword evidence="4 8" id="KW-1133">Transmembrane helix</keyword>
<keyword evidence="5 8" id="KW-0472">Membrane</keyword>
<name>A0A0D6R3R8_ARACU</name>
<comment type="subcellular location">
    <subcellularLocation>
        <location evidence="1">Membrane</location>
        <topology evidence="1">Multi-pass membrane protein</topology>
    </subcellularLocation>
</comment>
<dbReference type="AlphaFoldDB" id="A0A0D6R3R8"/>
<feature type="transmembrane region" description="Helical" evidence="8">
    <location>
        <begin position="554"/>
        <end position="572"/>
    </location>
</feature>
<dbReference type="InterPro" id="IPR019395">
    <property type="entry name" value="Transmembrane_161A/B"/>
</dbReference>
<dbReference type="PANTHER" id="PTHR13624:SF6">
    <property type="entry name" value="EMEI"/>
    <property type="match status" value="1"/>
</dbReference>
<keyword evidence="3 8" id="KW-0812">Transmembrane</keyword>
<feature type="region of interest" description="Disordered" evidence="7">
    <location>
        <begin position="77"/>
        <end position="106"/>
    </location>
</feature>
<dbReference type="PANTHER" id="PTHR13624">
    <property type="entry name" value="RE42071P"/>
    <property type="match status" value="1"/>
</dbReference>
<keyword evidence="6" id="KW-0325">Glycoprotein</keyword>
<evidence type="ECO:0000256" key="5">
    <source>
        <dbReference type="ARBA" id="ARBA00023136"/>
    </source>
</evidence>
<dbReference type="GO" id="GO:0016020">
    <property type="term" value="C:membrane"/>
    <property type="evidence" value="ECO:0007669"/>
    <property type="project" value="UniProtKB-SubCell"/>
</dbReference>
<evidence type="ECO:0000256" key="4">
    <source>
        <dbReference type="ARBA" id="ARBA00022989"/>
    </source>
</evidence>
<evidence type="ECO:0000256" key="8">
    <source>
        <dbReference type="SAM" id="Phobius"/>
    </source>
</evidence>
<feature type="transmembrane region" description="Helical" evidence="8">
    <location>
        <begin position="6"/>
        <end position="31"/>
    </location>
</feature>
<organism evidence="9">
    <name type="scientific">Araucaria cunninghamii</name>
    <name type="common">Hoop pine</name>
    <name type="synonym">Moreton Bay pine</name>
    <dbReference type="NCBI Taxonomy" id="56994"/>
    <lineage>
        <taxon>Eukaryota</taxon>
        <taxon>Viridiplantae</taxon>
        <taxon>Streptophyta</taxon>
        <taxon>Embryophyta</taxon>
        <taxon>Tracheophyta</taxon>
        <taxon>Spermatophyta</taxon>
        <taxon>Pinopsida</taxon>
        <taxon>Pinidae</taxon>
        <taxon>Conifers II</taxon>
        <taxon>Araucariales</taxon>
        <taxon>Araucariaceae</taxon>
        <taxon>Araucaria</taxon>
    </lineage>
</organism>
<evidence type="ECO:0000256" key="7">
    <source>
        <dbReference type="SAM" id="MobiDB-lite"/>
    </source>
</evidence>